<gene>
    <name evidence="7" type="primary">sigV_3</name>
    <name evidence="7" type="ORF">SAMEA4412673_01650</name>
</gene>
<dbReference type="InterPro" id="IPR036388">
    <property type="entry name" value="WH-like_DNA-bd_sf"/>
</dbReference>
<dbReference type="SUPFAM" id="SSF88946">
    <property type="entry name" value="Sigma2 domain of RNA polymerase sigma factors"/>
    <property type="match status" value="1"/>
</dbReference>
<name>A0AAJ4XAZ3_9SPHI</name>
<evidence type="ECO:0000313" key="7">
    <source>
        <dbReference type="EMBL" id="SNV48947.1"/>
    </source>
</evidence>
<protein>
    <submittedName>
        <fullName evidence="7">RNA polymerase sigma factor sigV</fullName>
    </submittedName>
</protein>
<dbReference type="InterPro" id="IPR013249">
    <property type="entry name" value="RNA_pol_sigma70_r4_t2"/>
</dbReference>
<dbReference type="KEGG" id="smiz:4412673_01650"/>
<proteinExistence type="inferred from homology"/>
<dbReference type="GO" id="GO:0016987">
    <property type="term" value="F:sigma factor activity"/>
    <property type="evidence" value="ECO:0007669"/>
    <property type="project" value="UniProtKB-KW"/>
</dbReference>
<evidence type="ECO:0000256" key="4">
    <source>
        <dbReference type="ARBA" id="ARBA00023163"/>
    </source>
</evidence>
<feature type="domain" description="RNA polymerase sigma factor 70 region 4 type 2" evidence="6">
    <location>
        <begin position="111"/>
        <end position="157"/>
    </location>
</feature>
<feature type="domain" description="RNA polymerase sigma-70 region 2" evidence="5">
    <location>
        <begin position="13"/>
        <end position="74"/>
    </location>
</feature>
<evidence type="ECO:0000256" key="3">
    <source>
        <dbReference type="ARBA" id="ARBA00023082"/>
    </source>
</evidence>
<evidence type="ECO:0000256" key="1">
    <source>
        <dbReference type="ARBA" id="ARBA00010641"/>
    </source>
</evidence>
<dbReference type="RefSeq" id="WP_093095656.1">
    <property type="nucleotide sequence ID" value="NZ_CP158798.1"/>
</dbReference>
<dbReference type="EMBL" id="LT906468">
    <property type="protein sequence ID" value="SNV48947.1"/>
    <property type="molecule type" value="Genomic_DNA"/>
</dbReference>
<keyword evidence="4" id="KW-0804">Transcription</keyword>
<dbReference type="InterPro" id="IPR007627">
    <property type="entry name" value="RNA_pol_sigma70_r2"/>
</dbReference>
<keyword evidence="2" id="KW-0805">Transcription regulation</keyword>
<dbReference type="Proteomes" id="UP000215355">
    <property type="component" value="Chromosome 1"/>
</dbReference>
<dbReference type="GO" id="GO:0003677">
    <property type="term" value="F:DNA binding"/>
    <property type="evidence" value="ECO:0007669"/>
    <property type="project" value="InterPro"/>
</dbReference>
<dbReference type="InterPro" id="IPR013325">
    <property type="entry name" value="RNA_pol_sigma_r2"/>
</dbReference>
<evidence type="ECO:0000259" key="6">
    <source>
        <dbReference type="Pfam" id="PF08281"/>
    </source>
</evidence>
<dbReference type="PANTHER" id="PTHR43133:SF25">
    <property type="entry name" value="RNA POLYMERASE SIGMA FACTOR RFAY-RELATED"/>
    <property type="match status" value="1"/>
</dbReference>
<dbReference type="SUPFAM" id="SSF88659">
    <property type="entry name" value="Sigma3 and sigma4 domains of RNA polymerase sigma factors"/>
    <property type="match status" value="1"/>
</dbReference>
<reference evidence="7 8" key="1">
    <citation type="submission" date="2017-06" db="EMBL/GenBank/DDBJ databases">
        <authorList>
            <consortium name="Pathogen Informatics"/>
        </authorList>
    </citation>
    <scope>NUCLEOTIDE SEQUENCE [LARGE SCALE GENOMIC DNA]</scope>
    <source>
        <strain evidence="7 8">NCTC12149</strain>
    </source>
</reference>
<dbReference type="PANTHER" id="PTHR43133">
    <property type="entry name" value="RNA POLYMERASE ECF-TYPE SIGMA FACTO"/>
    <property type="match status" value="1"/>
</dbReference>
<dbReference type="AlphaFoldDB" id="A0AAJ4XAZ3"/>
<dbReference type="Gene3D" id="1.10.1740.10">
    <property type="match status" value="1"/>
</dbReference>
<evidence type="ECO:0000313" key="8">
    <source>
        <dbReference type="Proteomes" id="UP000215355"/>
    </source>
</evidence>
<organism evidence="7 8">
    <name type="scientific">Sphingobacterium mizutaii</name>
    <dbReference type="NCBI Taxonomy" id="1010"/>
    <lineage>
        <taxon>Bacteria</taxon>
        <taxon>Pseudomonadati</taxon>
        <taxon>Bacteroidota</taxon>
        <taxon>Sphingobacteriia</taxon>
        <taxon>Sphingobacteriales</taxon>
        <taxon>Sphingobacteriaceae</taxon>
        <taxon>Sphingobacterium</taxon>
    </lineage>
</organism>
<comment type="similarity">
    <text evidence="1">Belongs to the sigma-70 factor family. ECF subfamily.</text>
</comment>
<dbReference type="CDD" id="cd06171">
    <property type="entry name" value="Sigma70_r4"/>
    <property type="match status" value="1"/>
</dbReference>
<dbReference type="InterPro" id="IPR014284">
    <property type="entry name" value="RNA_pol_sigma-70_dom"/>
</dbReference>
<accession>A0AAJ4XAZ3</accession>
<dbReference type="NCBIfam" id="TIGR02937">
    <property type="entry name" value="sigma70-ECF"/>
    <property type="match status" value="1"/>
</dbReference>
<dbReference type="Gene3D" id="1.10.10.10">
    <property type="entry name" value="Winged helix-like DNA-binding domain superfamily/Winged helix DNA-binding domain"/>
    <property type="match status" value="1"/>
</dbReference>
<evidence type="ECO:0000256" key="2">
    <source>
        <dbReference type="ARBA" id="ARBA00023015"/>
    </source>
</evidence>
<dbReference type="Pfam" id="PF04542">
    <property type="entry name" value="Sigma70_r2"/>
    <property type="match status" value="1"/>
</dbReference>
<dbReference type="Pfam" id="PF08281">
    <property type="entry name" value="Sigma70_r4_2"/>
    <property type="match status" value="1"/>
</dbReference>
<dbReference type="GO" id="GO:0006352">
    <property type="term" value="P:DNA-templated transcription initiation"/>
    <property type="evidence" value="ECO:0007669"/>
    <property type="project" value="InterPro"/>
</dbReference>
<dbReference type="InterPro" id="IPR013324">
    <property type="entry name" value="RNA_pol_sigma_r3/r4-like"/>
</dbReference>
<dbReference type="InterPro" id="IPR039425">
    <property type="entry name" value="RNA_pol_sigma-70-like"/>
</dbReference>
<sequence length="167" mass="19920">MNKNFIKNEVLIHTDTLLQYANKFTKDQEEAEDLLQETLIKVLKYQDSFEKNTNLLGWVYTIMKNIFINGCRKKVLEKNYLSKVQSIGETLKQQSNNKCLDNFMREDLNLVLRSIPEKHYIPFMMFFEGYKYYEIADHLGLPEGTIKTRIHTARKLLKQRLKSYRQT</sequence>
<keyword evidence="3" id="KW-0731">Sigma factor</keyword>
<evidence type="ECO:0000259" key="5">
    <source>
        <dbReference type="Pfam" id="PF04542"/>
    </source>
</evidence>